<evidence type="ECO:0000313" key="4">
    <source>
        <dbReference type="EMBL" id="PKS05604.1"/>
    </source>
</evidence>
<evidence type="ECO:0000256" key="3">
    <source>
        <dbReference type="PIRSR" id="PIRSR613078-2"/>
    </source>
</evidence>
<dbReference type="FunCoup" id="A0A2N3MZI4">
    <property type="interactions" value="137"/>
</dbReference>
<feature type="binding site" evidence="3">
    <location>
        <position position="70"/>
    </location>
    <ligand>
        <name>substrate</name>
    </ligand>
</feature>
<sequence length="285" mass="30911">MHSGIRLLLARHGESVDNVAGLYPYIAGSRDSPLTSHGVLQARTLASYLSERSDLQGASATVFFTSDLQRAWRTAEFVREGFLTAGSPSVSEVVRSRDLREKHFGSLEGVKFGRLGPLASSQQPRDRPETSDSMMARAKRFLQTHLLPMIQEHRSRAEAGGVKTVVVVSHGILLNHLITALLMMFLDHGQSVQGLTIDHAPGQAKLHLPWRNTGYCECLIKPIDASSPPAEGHTPDGILSGLTLTVVAINHVDHLSSLKKTGGGIGSAKFDSNQKTLDSFFTKKA</sequence>
<proteinExistence type="predicted"/>
<dbReference type="PANTHER" id="PTHR46517">
    <property type="entry name" value="FRUCTOSE-2,6-BISPHOSPHATASE TIGAR"/>
    <property type="match status" value="1"/>
</dbReference>
<evidence type="ECO:0000313" key="5">
    <source>
        <dbReference type="Proteomes" id="UP000233524"/>
    </source>
</evidence>
<dbReference type="VEuPathDB" id="FungiDB:jhhlp_008122"/>
<dbReference type="Pfam" id="PF00300">
    <property type="entry name" value="His_Phos_1"/>
    <property type="match status" value="1"/>
</dbReference>
<dbReference type="InterPro" id="IPR001345">
    <property type="entry name" value="PG/BPGM_mutase_AS"/>
</dbReference>
<dbReference type="STRING" id="41688.A0A2N3MZI4"/>
<feature type="binding site" evidence="3">
    <location>
        <begin position="11"/>
        <end position="18"/>
    </location>
    <ligand>
        <name>substrate</name>
    </ligand>
</feature>
<dbReference type="InterPro" id="IPR029033">
    <property type="entry name" value="His_PPase_superfam"/>
</dbReference>
<evidence type="ECO:0008006" key="6">
    <source>
        <dbReference type="Google" id="ProtNLM"/>
    </source>
</evidence>
<reference evidence="4 5" key="1">
    <citation type="journal article" date="2017" name="G3 (Bethesda)">
        <title>First Draft Genome Sequence of the Pathogenic Fungus Lomentospora prolificans (Formerly Scedosporium prolificans).</title>
        <authorList>
            <person name="Luo R."/>
            <person name="Zimin A."/>
            <person name="Workman R."/>
            <person name="Fan Y."/>
            <person name="Pertea G."/>
            <person name="Grossman N."/>
            <person name="Wear M.P."/>
            <person name="Jia B."/>
            <person name="Miller H."/>
            <person name="Casadevall A."/>
            <person name="Timp W."/>
            <person name="Zhang S.X."/>
            <person name="Salzberg S.L."/>
        </authorList>
    </citation>
    <scope>NUCLEOTIDE SEQUENCE [LARGE SCALE GENOMIC DNA]</scope>
    <source>
        <strain evidence="4 5">JHH-5317</strain>
    </source>
</reference>
<evidence type="ECO:0000256" key="2">
    <source>
        <dbReference type="PIRSR" id="PIRSR613078-1"/>
    </source>
</evidence>
<dbReference type="EMBL" id="NLAX01001584">
    <property type="protein sequence ID" value="PKS05604.1"/>
    <property type="molecule type" value="Genomic_DNA"/>
</dbReference>
<gene>
    <name evidence="4" type="ORF">jhhlp_008122</name>
</gene>
<dbReference type="InParanoid" id="A0A2N3MZI4"/>
<dbReference type="SUPFAM" id="SSF53254">
    <property type="entry name" value="Phosphoglycerate mutase-like"/>
    <property type="match status" value="1"/>
</dbReference>
<dbReference type="InterPro" id="IPR013078">
    <property type="entry name" value="His_Pase_superF_clade-1"/>
</dbReference>
<dbReference type="GO" id="GO:0004331">
    <property type="term" value="F:fructose-2,6-bisphosphate 2-phosphatase activity"/>
    <property type="evidence" value="ECO:0007669"/>
    <property type="project" value="TreeGrafter"/>
</dbReference>
<dbReference type="SMART" id="SM00855">
    <property type="entry name" value="PGAM"/>
    <property type="match status" value="1"/>
</dbReference>
<dbReference type="InterPro" id="IPR051695">
    <property type="entry name" value="Phosphoglycerate_Mutase"/>
</dbReference>
<keyword evidence="1" id="KW-0378">Hydrolase</keyword>
<protein>
    <recommendedName>
        <fullName evidence="6">Phosphoglycerate mutase (2,3-diphosphoglycerate-dependent)</fullName>
    </recommendedName>
</protein>
<dbReference type="PANTHER" id="PTHR46517:SF1">
    <property type="entry name" value="FRUCTOSE-2,6-BISPHOSPHATASE TIGAR"/>
    <property type="match status" value="1"/>
</dbReference>
<organism evidence="4 5">
    <name type="scientific">Lomentospora prolificans</name>
    <dbReference type="NCBI Taxonomy" id="41688"/>
    <lineage>
        <taxon>Eukaryota</taxon>
        <taxon>Fungi</taxon>
        <taxon>Dikarya</taxon>
        <taxon>Ascomycota</taxon>
        <taxon>Pezizomycotina</taxon>
        <taxon>Sordariomycetes</taxon>
        <taxon>Hypocreomycetidae</taxon>
        <taxon>Microascales</taxon>
        <taxon>Microascaceae</taxon>
        <taxon>Lomentospora</taxon>
    </lineage>
</organism>
<keyword evidence="5" id="KW-1185">Reference proteome</keyword>
<dbReference type="GO" id="GO:0043456">
    <property type="term" value="P:regulation of pentose-phosphate shunt"/>
    <property type="evidence" value="ECO:0007669"/>
    <property type="project" value="TreeGrafter"/>
</dbReference>
<dbReference type="GO" id="GO:0045820">
    <property type="term" value="P:negative regulation of glycolytic process"/>
    <property type="evidence" value="ECO:0007669"/>
    <property type="project" value="TreeGrafter"/>
</dbReference>
<dbReference type="GO" id="GO:0005829">
    <property type="term" value="C:cytosol"/>
    <property type="evidence" value="ECO:0007669"/>
    <property type="project" value="TreeGrafter"/>
</dbReference>
<name>A0A2N3MZI4_9PEZI</name>
<accession>A0A2N3MZI4</accession>
<dbReference type="Proteomes" id="UP000233524">
    <property type="component" value="Unassembled WGS sequence"/>
</dbReference>
<feature type="active site" description="Tele-phosphohistidine intermediate" evidence="2">
    <location>
        <position position="12"/>
    </location>
</feature>
<feature type="active site" description="Proton donor/acceptor" evidence="2">
    <location>
        <position position="101"/>
    </location>
</feature>
<dbReference type="CDD" id="cd07067">
    <property type="entry name" value="HP_PGM_like"/>
    <property type="match status" value="1"/>
</dbReference>
<evidence type="ECO:0000256" key="1">
    <source>
        <dbReference type="ARBA" id="ARBA00022801"/>
    </source>
</evidence>
<dbReference type="OrthoDB" id="354304at2759"/>
<dbReference type="PROSITE" id="PS00175">
    <property type="entry name" value="PG_MUTASE"/>
    <property type="match status" value="1"/>
</dbReference>
<comment type="caution">
    <text evidence="4">The sequence shown here is derived from an EMBL/GenBank/DDBJ whole genome shotgun (WGS) entry which is preliminary data.</text>
</comment>
<dbReference type="AlphaFoldDB" id="A0A2N3MZI4"/>
<dbReference type="Gene3D" id="3.40.50.1240">
    <property type="entry name" value="Phosphoglycerate mutase-like"/>
    <property type="match status" value="1"/>
</dbReference>